<evidence type="ECO:0000313" key="3">
    <source>
        <dbReference type="Proteomes" id="UP000562045"/>
    </source>
</evidence>
<proteinExistence type="predicted"/>
<dbReference type="Proteomes" id="UP000562045">
    <property type="component" value="Unassembled WGS sequence"/>
</dbReference>
<organism evidence="2 3">
    <name type="scientific">Nocardioides aromaticivorans</name>
    <dbReference type="NCBI Taxonomy" id="200618"/>
    <lineage>
        <taxon>Bacteria</taxon>
        <taxon>Bacillati</taxon>
        <taxon>Actinomycetota</taxon>
        <taxon>Actinomycetes</taxon>
        <taxon>Propionibacteriales</taxon>
        <taxon>Nocardioidaceae</taxon>
        <taxon>Nocardioides</taxon>
    </lineage>
</organism>
<dbReference type="EMBL" id="JACBZM010000001">
    <property type="protein sequence ID" value="NYI44992.1"/>
    <property type="molecule type" value="Genomic_DNA"/>
</dbReference>
<evidence type="ECO:0000256" key="1">
    <source>
        <dbReference type="SAM" id="SignalP"/>
    </source>
</evidence>
<sequence length="477" mass="51556">MKLTFNVRRRVGVVATALLVPLVGVPVASVPGASADEAAPLTVEQARTKILGPGWNDPNTVRVRSIGNTTQLFSFGGTVLLSDSTIEDQLTDTGANRNTNGYVSLEDVIAAKPVAILQNHIHFDQNHNAVALAVDGGIPLVTDLGGCLFTKVTAIKLGKNPAKLKCNLLRDAKGKPFFTGDSWAGGLPYLGQGLDLGLEDLLGPVLGSLPLNLLGQDIDLTAFLRFNDFGDNAWPETPIPGLKEIRAVQVKHTPSFIGRPLYPESLSGAQLSIDQNIKDILEDYAGNPTAIAQSIYEQYAPFDLEGSNVAWVLRYKDFSIVQHGSTGATNNLEPGAKEIREALEKIGDTDRVDLEIGGVAEMTFFTDANYFADNKGYSKAIGAKRFMPTHHYNWYPLWLTNPASKYWPGLSKTFADGKAEAGEAFPDLCFLTEDNYATLWDVKVNTWAGNAKGVMQPMTGPGCYTGGPVEFYENKSS</sequence>
<dbReference type="AlphaFoldDB" id="A0A7Y9ZGF3"/>
<name>A0A7Y9ZGF3_9ACTN</name>
<reference evidence="2 3" key="1">
    <citation type="submission" date="2020-07" db="EMBL/GenBank/DDBJ databases">
        <title>Sequencing the genomes of 1000 actinobacteria strains.</title>
        <authorList>
            <person name="Klenk H.-P."/>
        </authorList>
    </citation>
    <scope>NUCLEOTIDE SEQUENCE [LARGE SCALE GENOMIC DNA]</scope>
    <source>
        <strain evidence="2 3">DSM 15131</strain>
    </source>
</reference>
<feature type="chain" id="PRO_5039695254" evidence="1">
    <location>
        <begin position="29"/>
        <end position="477"/>
    </location>
</feature>
<protein>
    <submittedName>
        <fullName evidence="2">Uncharacterized protein</fullName>
    </submittedName>
</protein>
<dbReference type="RefSeq" id="WP_179648709.1">
    <property type="nucleotide sequence ID" value="NZ_JACBZM010000001.1"/>
</dbReference>
<dbReference type="Gene3D" id="3.60.15.10">
    <property type="entry name" value="Ribonuclease Z/Hydroxyacylglutathione hydrolase-like"/>
    <property type="match status" value="1"/>
</dbReference>
<feature type="signal peptide" evidence="1">
    <location>
        <begin position="1"/>
        <end position="28"/>
    </location>
</feature>
<gene>
    <name evidence="2" type="ORF">BJ993_002072</name>
</gene>
<comment type="caution">
    <text evidence="2">The sequence shown here is derived from an EMBL/GenBank/DDBJ whole genome shotgun (WGS) entry which is preliminary data.</text>
</comment>
<keyword evidence="1" id="KW-0732">Signal</keyword>
<evidence type="ECO:0000313" key="2">
    <source>
        <dbReference type="EMBL" id="NYI44992.1"/>
    </source>
</evidence>
<dbReference type="InterPro" id="IPR036866">
    <property type="entry name" value="RibonucZ/Hydroxyglut_hydro"/>
</dbReference>
<accession>A0A7Y9ZGF3</accession>